<dbReference type="InterPro" id="IPR019896">
    <property type="entry name" value="Polysacch_pyruvyl_Trfase_CsaB"/>
</dbReference>
<dbReference type="AlphaFoldDB" id="A0A4V1LGS2"/>
<dbReference type="PANTHER" id="PTHR36836">
    <property type="entry name" value="COLANIC ACID BIOSYNTHESIS PROTEIN WCAK"/>
    <property type="match status" value="1"/>
</dbReference>
<dbReference type="EMBL" id="QOUX01000020">
    <property type="protein sequence ID" value="RXJ02959.1"/>
    <property type="molecule type" value="Genomic_DNA"/>
</dbReference>
<evidence type="ECO:0000259" key="1">
    <source>
        <dbReference type="Pfam" id="PF04230"/>
    </source>
</evidence>
<dbReference type="PANTHER" id="PTHR36836:SF1">
    <property type="entry name" value="COLANIC ACID BIOSYNTHESIS PROTEIN WCAK"/>
    <property type="match status" value="1"/>
</dbReference>
<evidence type="ECO:0000313" key="2">
    <source>
        <dbReference type="EMBL" id="RXJ02959.1"/>
    </source>
</evidence>
<comment type="caution">
    <text evidence="2">The sequence shown here is derived from an EMBL/GenBank/DDBJ whole genome shotgun (WGS) entry which is preliminary data.</text>
</comment>
<dbReference type="InterPro" id="IPR007345">
    <property type="entry name" value="Polysacch_pyruvyl_Trfase"/>
</dbReference>
<dbReference type="GO" id="GO:0016740">
    <property type="term" value="F:transferase activity"/>
    <property type="evidence" value="ECO:0007669"/>
    <property type="project" value="UniProtKB-KW"/>
</dbReference>
<accession>A0A4V1LGS2</accession>
<feature type="domain" description="Polysaccharide pyruvyl transferase" evidence="1">
    <location>
        <begin position="13"/>
        <end position="289"/>
    </location>
</feature>
<name>A0A4V1LGS2_9BACI</name>
<reference evidence="2 3" key="1">
    <citation type="journal article" date="2019" name="Int. J. Syst. Evol. Microbiol.">
        <title>Anaerobacillus alkaliphilus sp. nov., a novel alkaliphilic and moderately halophilic bacterium.</title>
        <authorList>
            <person name="Borsodi A.K."/>
            <person name="Aszalos J.M."/>
            <person name="Bihari P."/>
            <person name="Nagy I."/>
            <person name="Schumann P."/>
            <person name="Sproer C."/>
            <person name="Kovacs A.L."/>
            <person name="Boka K."/>
            <person name="Dobosy P."/>
            <person name="Ovari M."/>
            <person name="Szili-Kovacs T."/>
            <person name="Toth E."/>
        </authorList>
    </citation>
    <scope>NUCLEOTIDE SEQUENCE [LARGE SCALE GENOMIC DNA]</scope>
    <source>
        <strain evidence="2 3">B16-10</strain>
    </source>
</reference>
<gene>
    <name evidence="2" type="primary">csaB</name>
    <name evidence="2" type="ORF">DS745_05085</name>
</gene>
<dbReference type="Proteomes" id="UP000290649">
    <property type="component" value="Unassembled WGS sequence"/>
</dbReference>
<protein>
    <submittedName>
        <fullName evidence="2">Polysaccharide pyruvyl transferase CsaB</fullName>
    </submittedName>
</protein>
<proteinExistence type="predicted"/>
<evidence type="ECO:0000313" key="3">
    <source>
        <dbReference type="Proteomes" id="UP000290649"/>
    </source>
</evidence>
<keyword evidence="2" id="KW-0808">Transferase</keyword>
<keyword evidence="3" id="KW-1185">Reference proteome</keyword>
<dbReference type="NCBIfam" id="TIGR03609">
    <property type="entry name" value="S_layer_CsaB"/>
    <property type="match status" value="1"/>
</dbReference>
<dbReference type="OrthoDB" id="3199616at2"/>
<dbReference type="RefSeq" id="WP_129077195.1">
    <property type="nucleotide sequence ID" value="NZ_QOUX01000020.1"/>
</dbReference>
<sequence>MKVVLSGYYGFHNVGDEAILFSIIQALKKANQHVQITVLSNDPDYTKNTYEVDAVNRWKLKEVSAAIKQADGLISGGGSLLQDKTGNRSVIYYSAIMLIAKFHRKPFVVYAQGIGPVDKEYNQKITKFTLSKAALISVRDEASKKFLQQIGIKNEIIEVPDPVLGIESQDGYANEWLEKTGLTEKKYISVSVRDWPSEIKYLEMIAKALNGVSEHQIVFVPMHGEHDEKTSFKVAEMMDKKSYIAPYEFSIADKIAVIGGSQLLVGMRLHALIFAAVMDTPFTALSYDPKIDAFAKLAKQPVAAHVNEANWTEETVLEVIKQQLNNLPKYTDNVKKYADQAKLESQNTAILALQSFKK</sequence>
<dbReference type="Pfam" id="PF04230">
    <property type="entry name" value="PS_pyruv_trans"/>
    <property type="match status" value="1"/>
</dbReference>
<organism evidence="2 3">
    <name type="scientific">Anaerobacillus alkaliphilus</name>
    <dbReference type="NCBI Taxonomy" id="1548597"/>
    <lineage>
        <taxon>Bacteria</taxon>
        <taxon>Bacillati</taxon>
        <taxon>Bacillota</taxon>
        <taxon>Bacilli</taxon>
        <taxon>Bacillales</taxon>
        <taxon>Bacillaceae</taxon>
        <taxon>Anaerobacillus</taxon>
    </lineage>
</organism>